<name>A0A6A4JPK0_APOLU</name>
<keyword evidence="2" id="KW-0732">Signal</keyword>
<dbReference type="Proteomes" id="UP000466442">
    <property type="component" value="Unassembled WGS sequence"/>
</dbReference>
<feature type="coiled-coil region" evidence="1">
    <location>
        <begin position="64"/>
        <end position="122"/>
    </location>
</feature>
<feature type="chain" id="PRO_5041226249" evidence="2">
    <location>
        <begin position="20"/>
        <end position="123"/>
    </location>
</feature>
<evidence type="ECO:0000313" key="4">
    <source>
        <dbReference type="Proteomes" id="UP000466442"/>
    </source>
</evidence>
<organism evidence="3 4">
    <name type="scientific">Apolygus lucorum</name>
    <name type="common">Small green plant bug</name>
    <name type="synonym">Lygocoris lucorum</name>
    <dbReference type="NCBI Taxonomy" id="248454"/>
    <lineage>
        <taxon>Eukaryota</taxon>
        <taxon>Metazoa</taxon>
        <taxon>Ecdysozoa</taxon>
        <taxon>Arthropoda</taxon>
        <taxon>Hexapoda</taxon>
        <taxon>Insecta</taxon>
        <taxon>Pterygota</taxon>
        <taxon>Neoptera</taxon>
        <taxon>Paraneoptera</taxon>
        <taxon>Hemiptera</taxon>
        <taxon>Heteroptera</taxon>
        <taxon>Panheteroptera</taxon>
        <taxon>Cimicomorpha</taxon>
        <taxon>Miridae</taxon>
        <taxon>Mirini</taxon>
        <taxon>Apolygus</taxon>
    </lineage>
</organism>
<dbReference type="EMBL" id="WIXP02000003">
    <property type="protein sequence ID" value="KAF6213672.1"/>
    <property type="molecule type" value="Genomic_DNA"/>
</dbReference>
<dbReference type="SUPFAM" id="SSF58113">
    <property type="entry name" value="Apolipoprotein A-I"/>
    <property type="match status" value="1"/>
</dbReference>
<dbReference type="AlphaFoldDB" id="A0A6A4JPK0"/>
<sequence>MKFFATLLIAAVVASAVLAEEPETRGIRDTILAKAKEIKAKIDAAIEVGKGKAKEVAKELGWSKEAALAKLNELKARLDAKLKEVVIPAVGQAKQQAAQKLKEQLANAIKQLEAAKAKLENVQ</sequence>
<proteinExistence type="predicted"/>
<comment type="caution">
    <text evidence="3">The sequence shown here is derived from an EMBL/GenBank/DDBJ whole genome shotgun (WGS) entry which is preliminary data.</text>
</comment>
<evidence type="ECO:0000313" key="3">
    <source>
        <dbReference type="EMBL" id="KAF6213672.1"/>
    </source>
</evidence>
<reference evidence="3" key="1">
    <citation type="journal article" date="2021" name="Mol. Ecol. Resour.">
        <title>Apolygus lucorum genome provides insights into omnivorousness and mesophyll feeding.</title>
        <authorList>
            <person name="Liu Y."/>
            <person name="Liu H."/>
            <person name="Wang H."/>
            <person name="Huang T."/>
            <person name="Liu B."/>
            <person name="Yang B."/>
            <person name="Yin L."/>
            <person name="Li B."/>
            <person name="Zhang Y."/>
            <person name="Zhang S."/>
            <person name="Jiang F."/>
            <person name="Zhang X."/>
            <person name="Ren Y."/>
            <person name="Wang B."/>
            <person name="Wang S."/>
            <person name="Lu Y."/>
            <person name="Wu K."/>
            <person name="Fan W."/>
            <person name="Wang G."/>
        </authorList>
    </citation>
    <scope>NUCLEOTIDE SEQUENCE</scope>
    <source>
        <strain evidence="3">12Hb</strain>
    </source>
</reference>
<keyword evidence="4" id="KW-1185">Reference proteome</keyword>
<evidence type="ECO:0000256" key="2">
    <source>
        <dbReference type="SAM" id="SignalP"/>
    </source>
</evidence>
<gene>
    <name evidence="3" type="ORF">GE061_011394</name>
</gene>
<keyword evidence="1" id="KW-0175">Coiled coil</keyword>
<protein>
    <submittedName>
        <fullName evidence="3">Uncharacterized protein</fullName>
    </submittedName>
</protein>
<feature type="signal peptide" evidence="2">
    <location>
        <begin position="1"/>
        <end position="19"/>
    </location>
</feature>
<evidence type="ECO:0000256" key="1">
    <source>
        <dbReference type="SAM" id="Coils"/>
    </source>
</evidence>
<accession>A0A6A4JPK0</accession>